<dbReference type="Proteomes" id="UP000662572">
    <property type="component" value="Unassembled WGS sequence"/>
</dbReference>
<protein>
    <submittedName>
        <fullName evidence="4">Nucleotidyltransferase</fullName>
    </submittedName>
</protein>
<evidence type="ECO:0000256" key="1">
    <source>
        <dbReference type="ARBA" id="ARBA00022763"/>
    </source>
</evidence>
<dbReference type="GO" id="GO:0006281">
    <property type="term" value="P:DNA repair"/>
    <property type="evidence" value="ECO:0007669"/>
    <property type="project" value="InterPro"/>
</dbReference>
<dbReference type="AlphaFoldDB" id="A0A918UTR0"/>
<keyword evidence="1" id="KW-0227">DNA damage</keyword>
<accession>A0A918UTR0</accession>
<feature type="domain" description="DNA polymerase Y-family little finger" evidence="2">
    <location>
        <begin position="226"/>
        <end position="327"/>
    </location>
</feature>
<gene>
    <name evidence="4" type="ORF">GCM10011273_18300</name>
</gene>
<evidence type="ECO:0000259" key="2">
    <source>
        <dbReference type="Pfam" id="PF11799"/>
    </source>
</evidence>
<name>A0A918UTR0_9CAUL</name>
<evidence type="ECO:0000313" key="5">
    <source>
        <dbReference type="Proteomes" id="UP000662572"/>
    </source>
</evidence>
<comment type="caution">
    <text evidence="4">The sequence shown here is derived from an EMBL/GenBank/DDBJ whole genome shotgun (WGS) entry which is preliminary data.</text>
</comment>
<proteinExistence type="predicted"/>
<keyword evidence="5" id="KW-1185">Reference proteome</keyword>
<dbReference type="PANTHER" id="PTHR35369">
    <property type="entry name" value="BLR3025 PROTEIN-RELATED"/>
    <property type="match status" value="1"/>
</dbReference>
<dbReference type="CDD" id="cd03468">
    <property type="entry name" value="PolY_like"/>
    <property type="match status" value="1"/>
</dbReference>
<dbReference type="InterPro" id="IPR017961">
    <property type="entry name" value="DNA_pol_Y-fam_little_finger"/>
</dbReference>
<reference evidence="4" key="2">
    <citation type="submission" date="2020-09" db="EMBL/GenBank/DDBJ databases">
        <authorList>
            <person name="Sun Q."/>
            <person name="Kim S."/>
        </authorList>
    </citation>
    <scope>NUCLEOTIDE SEQUENCE</scope>
    <source>
        <strain evidence="4">KCTC 32296</strain>
    </source>
</reference>
<dbReference type="InterPro" id="IPR043502">
    <property type="entry name" value="DNA/RNA_pol_sf"/>
</dbReference>
<dbReference type="SUPFAM" id="SSF56672">
    <property type="entry name" value="DNA/RNA polymerases"/>
    <property type="match status" value="1"/>
</dbReference>
<dbReference type="GO" id="GO:0003684">
    <property type="term" value="F:damaged DNA binding"/>
    <property type="evidence" value="ECO:0007669"/>
    <property type="project" value="InterPro"/>
</dbReference>
<reference evidence="4" key="1">
    <citation type="journal article" date="2014" name="Int. J. Syst. Evol. Microbiol.">
        <title>Complete genome sequence of Corynebacterium casei LMG S-19264T (=DSM 44701T), isolated from a smear-ripened cheese.</title>
        <authorList>
            <consortium name="US DOE Joint Genome Institute (JGI-PGF)"/>
            <person name="Walter F."/>
            <person name="Albersmeier A."/>
            <person name="Kalinowski J."/>
            <person name="Ruckert C."/>
        </authorList>
    </citation>
    <scope>NUCLEOTIDE SEQUENCE</scope>
    <source>
        <strain evidence="4">KCTC 32296</strain>
    </source>
</reference>
<dbReference type="InterPro" id="IPR045443">
    <property type="entry name" value="DUF6504"/>
</dbReference>
<dbReference type="PANTHER" id="PTHR35369:SF2">
    <property type="entry name" value="BLR3025 PROTEIN"/>
    <property type="match status" value="1"/>
</dbReference>
<dbReference type="Pfam" id="PF20114">
    <property type="entry name" value="DUF6504"/>
    <property type="match status" value="1"/>
</dbReference>
<sequence>MGEAGPSPDTPLVLKGLIGRKRVILAADDFALRLGLHVGMEISKAQTLVEHLTVMDADLKADLTGLENLALWALRRYSPMVSADPPDGLVIEIMGAAHLHGGEEPMLDGMIESLNGFGVTARIAVADTWGAAHALARYVANPISVATPGESASPLLPLPISALRLSASLVSDLRALGFRHIEDLVAQPRAPLALRFGPDLGRRLDQAFGRSAEPIDPVRLEEIIEVQRVFAEPISAAETIAKYIGKLTVQICDRLESKGLGAKRLDLLLHRTDNKIEAIRVGMARPVRDLKRLTRLLCDKIETVDPGWGIELMRLAATEAEPLNPKQMISSLIEEPDIEVTSFIDTIANRLGSAKIYSMAPVASDVPERAVKKVAPNSVAPGLGWPKHWPRPAMLLPRPSPIETMALLPDHPPVSFTWRGRRHRVHSADGPERVSGEWWKRDAEIGAIRDYFQVMNEAGERFWIFRAGDGEHMETGSQSWFLHGFFQ</sequence>
<evidence type="ECO:0000259" key="3">
    <source>
        <dbReference type="Pfam" id="PF20114"/>
    </source>
</evidence>
<dbReference type="InterPro" id="IPR050356">
    <property type="entry name" value="SulA_CellDiv_inhibitor"/>
</dbReference>
<evidence type="ECO:0000313" key="4">
    <source>
        <dbReference type="EMBL" id="GGZ32481.1"/>
    </source>
</evidence>
<organism evidence="4 5">
    <name type="scientific">Asticcacaulis endophyticus</name>
    <dbReference type="NCBI Taxonomy" id="1395890"/>
    <lineage>
        <taxon>Bacteria</taxon>
        <taxon>Pseudomonadati</taxon>
        <taxon>Pseudomonadota</taxon>
        <taxon>Alphaproteobacteria</taxon>
        <taxon>Caulobacterales</taxon>
        <taxon>Caulobacteraceae</taxon>
        <taxon>Asticcacaulis</taxon>
    </lineage>
</organism>
<dbReference type="EMBL" id="BMZB01000002">
    <property type="protein sequence ID" value="GGZ32481.1"/>
    <property type="molecule type" value="Genomic_DNA"/>
</dbReference>
<dbReference type="Pfam" id="PF11799">
    <property type="entry name" value="IMS_C"/>
    <property type="match status" value="1"/>
</dbReference>
<feature type="domain" description="DUF6504" evidence="3">
    <location>
        <begin position="409"/>
        <end position="483"/>
    </location>
</feature>